<name>A0AAE0AZG7_9ROSI</name>
<sequence length="158" mass="18094">MSLKESEGPQMPLQVDLKTDREKRLALRVVGHIMSNKMVNTDTFIRLMPTFWRIIEEVEIEVISGNMIGDVQDIDLSLTGECVRKYIRMRSGPSRSRWREARRDSRIGGKTLHNITSVSKHNVSGTFKSGDEDGGIGWRQNHKMETGRDRDHSSPKRS</sequence>
<accession>A0AAE0AZG7</accession>
<dbReference type="Proteomes" id="UP001281410">
    <property type="component" value="Unassembled WGS sequence"/>
</dbReference>
<keyword evidence="3" id="KW-1185">Reference proteome</keyword>
<gene>
    <name evidence="2" type="ORF">Dsin_006359</name>
</gene>
<proteinExistence type="predicted"/>
<reference evidence="2" key="1">
    <citation type="journal article" date="2023" name="Plant J.">
        <title>Genome sequences and population genomics provide insights into the demographic history, inbreeding, and mutation load of two 'living fossil' tree species of Dipteronia.</title>
        <authorList>
            <person name="Feng Y."/>
            <person name="Comes H.P."/>
            <person name="Chen J."/>
            <person name="Zhu S."/>
            <person name="Lu R."/>
            <person name="Zhang X."/>
            <person name="Li P."/>
            <person name="Qiu J."/>
            <person name="Olsen K.M."/>
            <person name="Qiu Y."/>
        </authorList>
    </citation>
    <scope>NUCLEOTIDE SEQUENCE</scope>
    <source>
        <strain evidence="2">NBL</strain>
    </source>
</reference>
<evidence type="ECO:0000313" key="2">
    <source>
        <dbReference type="EMBL" id="KAK3226497.1"/>
    </source>
</evidence>
<feature type="compositionally biased region" description="Basic and acidic residues" evidence="1">
    <location>
        <begin position="142"/>
        <end position="158"/>
    </location>
</feature>
<dbReference type="EMBL" id="JANJYJ010000002">
    <property type="protein sequence ID" value="KAK3226497.1"/>
    <property type="molecule type" value="Genomic_DNA"/>
</dbReference>
<comment type="caution">
    <text evidence="2">The sequence shown here is derived from an EMBL/GenBank/DDBJ whole genome shotgun (WGS) entry which is preliminary data.</text>
</comment>
<evidence type="ECO:0000313" key="3">
    <source>
        <dbReference type="Proteomes" id="UP001281410"/>
    </source>
</evidence>
<organism evidence="2 3">
    <name type="scientific">Dipteronia sinensis</name>
    <dbReference type="NCBI Taxonomy" id="43782"/>
    <lineage>
        <taxon>Eukaryota</taxon>
        <taxon>Viridiplantae</taxon>
        <taxon>Streptophyta</taxon>
        <taxon>Embryophyta</taxon>
        <taxon>Tracheophyta</taxon>
        <taxon>Spermatophyta</taxon>
        <taxon>Magnoliopsida</taxon>
        <taxon>eudicotyledons</taxon>
        <taxon>Gunneridae</taxon>
        <taxon>Pentapetalae</taxon>
        <taxon>rosids</taxon>
        <taxon>malvids</taxon>
        <taxon>Sapindales</taxon>
        <taxon>Sapindaceae</taxon>
        <taxon>Hippocastanoideae</taxon>
        <taxon>Acereae</taxon>
        <taxon>Dipteronia</taxon>
    </lineage>
</organism>
<dbReference type="AlphaFoldDB" id="A0AAE0AZG7"/>
<protein>
    <submittedName>
        <fullName evidence="2">Uncharacterized protein</fullName>
    </submittedName>
</protein>
<evidence type="ECO:0000256" key="1">
    <source>
        <dbReference type="SAM" id="MobiDB-lite"/>
    </source>
</evidence>
<feature type="region of interest" description="Disordered" evidence="1">
    <location>
        <begin position="121"/>
        <end position="158"/>
    </location>
</feature>